<evidence type="ECO:0000313" key="2">
    <source>
        <dbReference type="Proteomes" id="UP000709295"/>
    </source>
</evidence>
<dbReference type="AlphaFoldDB" id="A0A8J5MIN0"/>
<sequence length="317" mass="35103">MDASDEGLCVLYPAAREYIQVQFDSKEYQSIKTPSSSGTALFSINVREALSAVFAILVWGPTWRMVKRPQNQPIHVRCWIDNKSAVSWINRNSSGNVYGQELNRVLSCAELQFKLHVSTAHLQGSSNYLDDLGSRAWSGAEAEQWSNLVCLWFKQVVPTEYRKIYKQEPPIFNGGPWPTHRDNSTSVFGSNGVDTAQGKVSRIGSPETIPSDNTYNSLCLRLNAGKPTRTTHPSELIPYELNLAISDGVISSSPYSGRLSHLNTNLSSKEFVDSARHVSSVSPCQLQCSPSSPKQPTCRSPTTAFYVGLRCWTSSFA</sequence>
<gene>
    <name evidence="1" type="ORF">JG688_00002675</name>
</gene>
<reference evidence="1" key="1">
    <citation type="submission" date="2021-01" db="EMBL/GenBank/DDBJ databases">
        <title>Phytophthora aleatoria, a newly-described species from Pinus radiata is distinct from Phytophthora cactorum isolates based on comparative genomics.</title>
        <authorList>
            <person name="Mcdougal R."/>
            <person name="Panda P."/>
            <person name="Williams N."/>
            <person name="Studholme D.J."/>
        </authorList>
    </citation>
    <scope>NUCLEOTIDE SEQUENCE</scope>
    <source>
        <strain evidence="1">NZFS 4037</strain>
    </source>
</reference>
<accession>A0A8J5MIN0</accession>
<dbReference type="Proteomes" id="UP000709295">
    <property type="component" value="Unassembled WGS sequence"/>
</dbReference>
<evidence type="ECO:0000313" key="1">
    <source>
        <dbReference type="EMBL" id="KAG6975137.1"/>
    </source>
</evidence>
<dbReference type="EMBL" id="JAENGY010000074">
    <property type="protein sequence ID" value="KAG6975137.1"/>
    <property type="molecule type" value="Genomic_DNA"/>
</dbReference>
<comment type="caution">
    <text evidence="1">The sequence shown here is derived from an EMBL/GenBank/DDBJ whole genome shotgun (WGS) entry which is preliminary data.</text>
</comment>
<protein>
    <submittedName>
        <fullName evidence="1">Uncharacterized protein</fullName>
    </submittedName>
</protein>
<proteinExistence type="predicted"/>
<keyword evidence="2" id="KW-1185">Reference proteome</keyword>
<name>A0A8J5MIN0_9STRA</name>
<organism evidence="1 2">
    <name type="scientific">Phytophthora aleatoria</name>
    <dbReference type="NCBI Taxonomy" id="2496075"/>
    <lineage>
        <taxon>Eukaryota</taxon>
        <taxon>Sar</taxon>
        <taxon>Stramenopiles</taxon>
        <taxon>Oomycota</taxon>
        <taxon>Peronosporomycetes</taxon>
        <taxon>Peronosporales</taxon>
        <taxon>Peronosporaceae</taxon>
        <taxon>Phytophthora</taxon>
    </lineage>
</organism>